<dbReference type="Gene3D" id="3.40.50.300">
    <property type="entry name" value="P-loop containing nucleotide triphosphate hydrolases"/>
    <property type="match status" value="1"/>
</dbReference>
<dbReference type="InterPro" id="IPR027417">
    <property type="entry name" value="P-loop_NTPase"/>
</dbReference>
<dbReference type="SUPFAM" id="SSF52540">
    <property type="entry name" value="P-loop containing nucleoside triphosphate hydrolases"/>
    <property type="match status" value="1"/>
</dbReference>
<keyword evidence="6" id="KW-1185">Reference proteome</keyword>
<dbReference type="InterPro" id="IPR050093">
    <property type="entry name" value="ABC_SmlMolc_Importer"/>
</dbReference>
<evidence type="ECO:0008006" key="7">
    <source>
        <dbReference type="Google" id="ProtNLM"/>
    </source>
</evidence>
<evidence type="ECO:0000256" key="1">
    <source>
        <dbReference type="ARBA" id="ARBA00022448"/>
    </source>
</evidence>
<dbReference type="Proteomes" id="UP001156856">
    <property type="component" value="Unassembled WGS sequence"/>
</dbReference>
<gene>
    <name evidence="4" type="ORF">GCM10007888_04040</name>
    <name evidence="3" type="ORF">MOX02_01160</name>
</gene>
<evidence type="ECO:0000313" key="4">
    <source>
        <dbReference type="EMBL" id="GLS62023.1"/>
    </source>
</evidence>
<dbReference type="PANTHER" id="PTHR42781:SF4">
    <property type="entry name" value="SPERMIDINE_PUTRESCINE IMPORT ATP-BINDING PROTEIN POTA"/>
    <property type="match status" value="1"/>
</dbReference>
<name>A0A512IWH9_9HYPH</name>
<dbReference type="EMBL" id="BSPK01000004">
    <property type="protein sequence ID" value="GLS62023.1"/>
    <property type="molecule type" value="Genomic_DNA"/>
</dbReference>
<reference evidence="3 5" key="3">
    <citation type="submission" date="2019-07" db="EMBL/GenBank/DDBJ databases">
        <title>Whole genome shotgun sequence of Methylobacterium oxalidis NBRC 107715.</title>
        <authorList>
            <person name="Hosoyama A."/>
            <person name="Uohara A."/>
            <person name="Ohji S."/>
            <person name="Ichikawa N."/>
        </authorList>
    </citation>
    <scope>NUCLEOTIDE SEQUENCE [LARGE SCALE GENOMIC DNA]</scope>
    <source>
        <strain evidence="3 5">NBRC 107715</strain>
    </source>
</reference>
<reference evidence="4" key="4">
    <citation type="submission" date="2023-01" db="EMBL/GenBank/DDBJ databases">
        <title>Draft genome sequence of Methylobacterium oxalidis strain NBRC 107715.</title>
        <authorList>
            <person name="Sun Q."/>
            <person name="Mori K."/>
        </authorList>
    </citation>
    <scope>NUCLEOTIDE SEQUENCE</scope>
    <source>
        <strain evidence="4">NBRC 107715</strain>
    </source>
</reference>
<dbReference type="PANTHER" id="PTHR42781">
    <property type="entry name" value="SPERMIDINE/PUTRESCINE IMPORT ATP-BINDING PROTEIN POTA"/>
    <property type="match status" value="1"/>
</dbReference>
<comment type="caution">
    <text evidence="3">The sequence shown here is derived from an EMBL/GenBank/DDBJ whole genome shotgun (WGS) entry which is preliminary data.</text>
</comment>
<sequence>MPRSLVPWKQGLHTIALAPKVRGLAGGAEAARAVLARVGLADLADRYPAERLGGRRRVEIARVLIDALRLLLIDEPRGALHARTRPVMQALLPDTRARRLTNAASVRHDIGEMPVPRRPEAYGVRAAKPHLRGQPPRSRPTPRARSPHLSRASPLPSAARIRSAPGTGSRRAPRLTPLGLPGSRLPERGSGTGPGWPTAIRQDVLCKEQDRLRRFFARRRDQET</sequence>
<evidence type="ECO:0000313" key="3">
    <source>
        <dbReference type="EMBL" id="GEP02078.1"/>
    </source>
</evidence>
<feature type="region of interest" description="Disordered" evidence="2">
    <location>
        <begin position="113"/>
        <end position="202"/>
    </location>
</feature>
<evidence type="ECO:0000313" key="5">
    <source>
        <dbReference type="Proteomes" id="UP000321960"/>
    </source>
</evidence>
<proteinExistence type="predicted"/>
<dbReference type="Proteomes" id="UP000321960">
    <property type="component" value="Unassembled WGS sequence"/>
</dbReference>
<dbReference type="EMBL" id="BJZU01000002">
    <property type="protein sequence ID" value="GEP02078.1"/>
    <property type="molecule type" value="Genomic_DNA"/>
</dbReference>
<keyword evidence="1" id="KW-0813">Transport</keyword>
<reference evidence="4" key="1">
    <citation type="journal article" date="2014" name="Int. J. Syst. Evol. Microbiol.">
        <title>Complete genome of a new Firmicutes species belonging to the dominant human colonic microbiota ('Ruminococcus bicirculans') reveals two chromosomes and a selective capacity to utilize plant glucans.</title>
        <authorList>
            <consortium name="NISC Comparative Sequencing Program"/>
            <person name="Wegmann U."/>
            <person name="Louis P."/>
            <person name="Goesmann A."/>
            <person name="Henrissat B."/>
            <person name="Duncan S.H."/>
            <person name="Flint H.J."/>
        </authorList>
    </citation>
    <scope>NUCLEOTIDE SEQUENCE</scope>
    <source>
        <strain evidence="4">NBRC 107715</strain>
    </source>
</reference>
<dbReference type="AlphaFoldDB" id="A0A512IWH9"/>
<organism evidence="3 5">
    <name type="scientific">Methylobacterium oxalidis</name>
    <dbReference type="NCBI Taxonomy" id="944322"/>
    <lineage>
        <taxon>Bacteria</taxon>
        <taxon>Pseudomonadati</taxon>
        <taxon>Pseudomonadota</taxon>
        <taxon>Alphaproteobacteria</taxon>
        <taxon>Hyphomicrobiales</taxon>
        <taxon>Methylobacteriaceae</taxon>
        <taxon>Methylobacterium</taxon>
    </lineage>
</organism>
<reference evidence="6" key="2">
    <citation type="journal article" date="2019" name="Int. J. Syst. Evol. Microbiol.">
        <title>The Global Catalogue of Microorganisms (GCM) 10K type strain sequencing project: providing services to taxonomists for standard genome sequencing and annotation.</title>
        <authorList>
            <consortium name="The Broad Institute Genomics Platform"/>
            <consortium name="The Broad Institute Genome Sequencing Center for Infectious Disease"/>
            <person name="Wu L."/>
            <person name="Ma J."/>
        </authorList>
    </citation>
    <scope>NUCLEOTIDE SEQUENCE [LARGE SCALE GENOMIC DNA]</scope>
    <source>
        <strain evidence="6">NBRC 107715</strain>
    </source>
</reference>
<protein>
    <recommendedName>
        <fullName evidence="7">ABC transporter domain-containing protein</fullName>
    </recommendedName>
</protein>
<evidence type="ECO:0000313" key="6">
    <source>
        <dbReference type="Proteomes" id="UP001156856"/>
    </source>
</evidence>
<accession>A0A512IWH9</accession>
<evidence type="ECO:0000256" key="2">
    <source>
        <dbReference type="SAM" id="MobiDB-lite"/>
    </source>
</evidence>